<feature type="binding site" evidence="10">
    <location>
        <position position="111"/>
    </location>
    <ligand>
        <name>5-methyltetrahydropteroyltri-L-glutamate</name>
        <dbReference type="ChEBI" id="CHEBI:58207"/>
    </ligand>
</feature>
<dbReference type="GO" id="GO:0003871">
    <property type="term" value="F:5-methyltetrahydropteroyltriglutamate-homocysteine S-methyltransferase activity"/>
    <property type="evidence" value="ECO:0007669"/>
    <property type="project" value="UniProtKB-UniRule"/>
</dbReference>
<evidence type="ECO:0000256" key="6">
    <source>
        <dbReference type="ARBA" id="ARBA00022679"/>
    </source>
</evidence>
<protein>
    <recommendedName>
        <fullName evidence="10">5-methyltetrahydropteroyltriglutamate--homocysteine methyltransferase</fullName>
        <ecNumber evidence="10">2.1.1.14</ecNumber>
    </recommendedName>
    <alternativeName>
        <fullName evidence="10">Cobalamin-independent methionine synthase</fullName>
    </alternativeName>
    <alternativeName>
        <fullName evidence="10">Methionine synthase, vitamin-B12 independent isozyme</fullName>
    </alternativeName>
</protein>
<feature type="binding site" evidence="10">
    <location>
        <position position="643"/>
    </location>
    <ligand>
        <name>Zn(2+)</name>
        <dbReference type="ChEBI" id="CHEBI:29105"/>
        <note>catalytic</note>
    </ligand>
</feature>
<dbReference type="EMBL" id="CP001848">
    <property type="protein sequence ID" value="ADB17744.1"/>
    <property type="molecule type" value="Genomic_DNA"/>
</dbReference>
<evidence type="ECO:0000256" key="7">
    <source>
        <dbReference type="ARBA" id="ARBA00022723"/>
    </source>
</evidence>
<dbReference type="GO" id="GO:0008270">
    <property type="term" value="F:zinc ion binding"/>
    <property type="evidence" value="ECO:0007669"/>
    <property type="project" value="InterPro"/>
</dbReference>
<comment type="pathway">
    <text evidence="2 10">Amino-acid biosynthesis; L-methionine biosynthesis via de novo pathway; L-methionine from L-homocysteine (MetE route): step 1/1.</text>
</comment>
<keyword evidence="17" id="KW-1185">Reference proteome</keyword>
<dbReference type="SUPFAM" id="SSF51726">
    <property type="entry name" value="UROD/MetE-like"/>
    <property type="match status" value="2"/>
</dbReference>
<proteinExistence type="inferred from homology"/>
<feature type="binding site" evidence="10 11">
    <location>
        <position position="484"/>
    </location>
    <ligand>
        <name>L-methionine</name>
        <dbReference type="ChEBI" id="CHEBI:57844"/>
    </ligand>
</feature>
<evidence type="ECO:0000256" key="5">
    <source>
        <dbReference type="ARBA" id="ARBA00022605"/>
    </source>
</evidence>
<feature type="binding site" evidence="11">
    <location>
        <position position="116"/>
    </location>
    <ligand>
        <name>5-methyltetrahydropteroyltri-L-glutamate</name>
        <dbReference type="ChEBI" id="CHEBI:58207"/>
    </ligand>
</feature>
<keyword evidence="5 10" id="KW-0028">Amino-acid biosynthesis</keyword>
<dbReference type="FunFam" id="3.20.20.210:FF:000003">
    <property type="entry name" value="5-methyltetrahydropteroyltriglutamate--homocysteine methyltransferase"/>
    <property type="match status" value="1"/>
</dbReference>
<gene>
    <name evidence="10" type="primary">metE</name>
    <name evidence="16" type="ordered locus">Psta_3080</name>
</gene>
<dbReference type="FunFam" id="3.20.20.210:FF:000002">
    <property type="entry name" value="5-methyltetrahydropteroyltriglutamate--homocysteine methyltransferase"/>
    <property type="match status" value="1"/>
</dbReference>
<evidence type="ECO:0000256" key="12">
    <source>
        <dbReference type="PIRSR" id="PIRSR000382-2"/>
    </source>
</evidence>
<comment type="function">
    <text evidence="1 10">Catalyzes the transfer of a methyl group from 5-methyltetrahydrofolate to homocysteine resulting in methionine formation.</text>
</comment>
<evidence type="ECO:0000256" key="2">
    <source>
        <dbReference type="ARBA" id="ARBA00004681"/>
    </source>
</evidence>
<dbReference type="STRING" id="530564.Psta_3080"/>
<feature type="binding site" evidence="10 11">
    <location>
        <position position="599"/>
    </location>
    <ligand>
        <name>L-homocysteine</name>
        <dbReference type="ChEBI" id="CHEBI:58199"/>
    </ligand>
</feature>
<dbReference type="NCBIfam" id="TIGR01371">
    <property type="entry name" value="met_syn_B12ind"/>
    <property type="match status" value="1"/>
</dbReference>
<comment type="cofactor">
    <cofactor evidence="10">
        <name>Zn(2+)</name>
        <dbReference type="ChEBI" id="CHEBI:29105"/>
    </cofactor>
    <text evidence="10">Binds 1 zinc ion per subunit.</text>
</comment>
<feature type="binding site" evidence="12">
    <location>
        <position position="726"/>
    </location>
    <ligand>
        <name>Zn(2+)</name>
        <dbReference type="ChEBI" id="CHEBI:29105"/>
        <label>1</label>
        <note>catalytic</note>
    </ligand>
</feature>
<feature type="binding site" evidence="10 11">
    <location>
        <begin position="431"/>
        <end position="433"/>
    </location>
    <ligand>
        <name>L-methionine</name>
        <dbReference type="ChEBI" id="CHEBI:57844"/>
    </ligand>
</feature>
<feature type="binding site" evidence="10 11">
    <location>
        <position position="599"/>
    </location>
    <ligand>
        <name>L-methionine</name>
        <dbReference type="ChEBI" id="CHEBI:57844"/>
    </ligand>
</feature>
<accession>D2R9J4</accession>
<dbReference type="GO" id="GO:0071265">
    <property type="term" value="P:L-methionine biosynthetic process"/>
    <property type="evidence" value="ECO:0007669"/>
    <property type="project" value="UniProtKB-ARBA"/>
</dbReference>
<evidence type="ECO:0000256" key="4">
    <source>
        <dbReference type="ARBA" id="ARBA00022603"/>
    </source>
</evidence>
<dbReference type="PANTHER" id="PTHR30519">
    <property type="entry name" value="5-METHYLTETRAHYDROPTEROYLTRIGLUTAMATE--HOMOCYSTEINE METHYLTRANSFERASE"/>
    <property type="match status" value="1"/>
</dbReference>
<comment type="similarity">
    <text evidence="3 10">Belongs to the vitamin-B12 independent methionine synthase family.</text>
</comment>
<dbReference type="PIRSF" id="PIRSF000382">
    <property type="entry name" value="MeTrfase_B12_ind"/>
    <property type="match status" value="1"/>
</dbReference>
<feature type="binding site" evidence="10">
    <location>
        <position position="605"/>
    </location>
    <ligand>
        <name>5-methyltetrahydropteroyltri-L-glutamate</name>
        <dbReference type="ChEBI" id="CHEBI:58207"/>
    </ligand>
</feature>
<evidence type="ECO:0000256" key="8">
    <source>
        <dbReference type="ARBA" id="ARBA00022833"/>
    </source>
</evidence>
<dbReference type="UniPathway" id="UPA00051">
    <property type="reaction ID" value="UER00082"/>
</dbReference>
<evidence type="ECO:0000256" key="3">
    <source>
        <dbReference type="ARBA" id="ARBA00009553"/>
    </source>
</evidence>
<dbReference type="InterPro" id="IPR013215">
    <property type="entry name" value="Cbl-indep_Met_Synth_N"/>
</dbReference>
<feature type="binding site" evidence="10">
    <location>
        <position position="484"/>
    </location>
    <ligand>
        <name>L-homocysteine</name>
        <dbReference type="ChEBI" id="CHEBI:58199"/>
    </ligand>
</feature>
<dbReference type="EC" id="2.1.1.14" evidence="10"/>
<organism evidence="16 17">
    <name type="scientific">Pirellula staleyi (strain ATCC 27377 / DSM 6068 / ICPB 4128)</name>
    <name type="common">Pirella staleyi</name>
    <dbReference type="NCBI Taxonomy" id="530564"/>
    <lineage>
        <taxon>Bacteria</taxon>
        <taxon>Pseudomonadati</taxon>
        <taxon>Planctomycetota</taxon>
        <taxon>Planctomycetia</taxon>
        <taxon>Pirellulales</taxon>
        <taxon>Pirellulaceae</taxon>
        <taxon>Pirellula</taxon>
    </lineage>
</organism>
<dbReference type="Proteomes" id="UP000001887">
    <property type="component" value="Chromosome"/>
</dbReference>
<evidence type="ECO:0000256" key="10">
    <source>
        <dbReference type="HAMAP-Rule" id="MF_00172"/>
    </source>
</evidence>
<dbReference type="CDD" id="cd03311">
    <property type="entry name" value="CIMS_C_terminal_like"/>
    <property type="match status" value="1"/>
</dbReference>
<keyword evidence="7 10" id="KW-0479">Metal-binding</keyword>
<evidence type="ECO:0000313" key="17">
    <source>
        <dbReference type="Proteomes" id="UP000001887"/>
    </source>
</evidence>
<feature type="active site" description="Proton donor" evidence="10 13">
    <location>
        <position position="694"/>
    </location>
</feature>
<dbReference type="Gene3D" id="3.20.20.210">
    <property type="match status" value="2"/>
</dbReference>
<dbReference type="KEGG" id="psl:Psta_3080"/>
<dbReference type="Pfam" id="PF08267">
    <property type="entry name" value="Meth_synt_1"/>
    <property type="match status" value="1"/>
</dbReference>
<keyword evidence="9 10" id="KW-0486">Methionine biosynthesis</keyword>
<dbReference type="InterPro" id="IPR006276">
    <property type="entry name" value="Cobalamin-indep_Met_synthase"/>
</dbReference>
<keyword evidence="8 10" id="KW-0862">Zinc</keyword>
<dbReference type="OrthoDB" id="244285at2"/>
<dbReference type="HAMAP" id="MF_00172">
    <property type="entry name" value="Meth_synth"/>
    <property type="match status" value="1"/>
</dbReference>
<dbReference type="HOGENOM" id="CLU_013175_0_0_0"/>
<feature type="domain" description="Cobalamin-independent methionine synthase MetE N-terminal" evidence="15">
    <location>
        <begin position="3"/>
        <end position="309"/>
    </location>
</feature>
<comment type="catalytic activity">
    <reaction evidence="10">
        <text>5-methyltetrahydropteroyltri-L-glutamate + L-homocysteine = tetrahydropteroyltri-L-glutamate + L-methionine</text>
        <dbReference type="Rhea" id="RHEA:21196"/>
        <dbReference type="ChEBI" id="CHEBI:57844"/>
        <dbReference type="ChEBI" id="CHEBI:58140"/>
        <dbReference type="ChEBI" id="CHEBI:58199"/>
        <dbReference type="ChEBI" id="CHEBI:58207"/>
        <dbReference type="EC" id="2.1.1.14"/>
    </reaction>
</comment>
<comment type="cofactor">
    <cofactor evidence="12">
        <name>Zn(2+)</name>
        <dbReference type="ChEBI" id="CHEBI:29105"/>
    </cofactor>
    <text evidence="12">Binds 2 Zn(2+) ions per subunit.</text>
</comment>
<dbReference type="InterPro" id="IPR038071">
    <property type="entry name" value="UROD/MetE-like_sf"/>
</dbReference>
<feature type="binding site" evidence="11">
    <location>
        <position position="18"/>
    </location>
    <ligand>
        <name>5-methyltetrahydropteroyltri-L-glutamate</name>
        <dbReference type="ChEBI" id="CHEBI:58207"/>
    </ligand>
</feature>
<evidence type="ECO:0000256" key="11">
    <source>
        <dbReference type="PIRSR" id="PIRSR000382-1"/>
    </source>
</evidence>
<evidence type="ECO:0000256" key="1">
    <source>
        <dbReference type="ARBA" id="ARBA00002777"/>
    </source>
</evidence>
<evidence type="ECO:0000313" key="16">
    <source>
        <dbReference type="EMBL" id="ADB17744.1"/>
    </source>
</evidence>
<keyword evidence="10" id="KW-0677">Repeat</keyword>
<keyword evidence="6 10" id="KW-0808">Transferase</keyword>
<evidence type="ECO:0000256" key="13">
    <source>
        <dbReference type="PIRSR" id="PIRSR000382-3"/>
    </source>
</evidence>
<dbReference type="CDD" id="cd03312">
    <property type="entry name" value="CIMS_N_terminal_like"/>
    <property type="match status" value="1"/>
</dbReference>
<sequence length="755" mass="85743">MFTHTLGFPRIGQQRELKKSLEAYWKGEIAEADLQATARELRERHWRLQQQAGIDFVAVNDFSLYDHVLDTSVMLGAVPPRFAVGSTSATLAIYFRMARGEAAIAPLEMSKWFDTNYHYLVPEFSRGQQFSLQPQKLLEELAEAEKLGLRAKPVLLGPVTYLKLGKSVEPGFDRFAHLDAIVAEYEKLLRKLDGKVQWLQLDEPALVLDLSETERDAYEHAYRRLRAAAGQTKILLATYFEALRDNLELAISLETSALHIDLVRAPGQLQEVARRLRPHQSLSLGIVDGRNIWRVDATAAMATVQAARQWLGSDRLMIAPSCSLLHVPIDLSFETQLDPEIRSWLAFARQKCQEVKFLADAAEQKIDTVFLAENRVAWSSRRSSVRVTNPSVRQRTEKITAAMSHRTTPYTERKVKQQARLKLPLFPTTTIGSFPQTTEIRKARSEFNARKITREQYVALMQESIRLSVDRQHELGLDVLVHGEAERNDMVEYFGQQLEGICFTQQGWVQSYGSRCVKPPVIYGDVSRREPMTVGWTRYAQSLTSKPMKGMLTGPVTILCWSFVRDDQPRRDTCQQIALAIRDEVSDLEHAGIGIIQVDEAALREGLPLRKAEWDDYLAWAVECFRLSTSGIADETQLHTHMCYSEFNDIVPWIAQMDADVISVEASRSRMELLEAFERFKYPSDIGPGVYDIHSPRVPSAAEIESLLTLALEVIPAERLWVNPDCGLKTRGWPETMASLRNMVEVARQMRALRA</sequence>
<name>D2R9J4_PIRSD</name>
<feature type="domain" description="Cobalamin-independent methionine synthase MetE C-terminal/archaeal" evidence="14">
    <location>
        <begin position="426"/>
        <end position="748"/>
    </location>
</feature>
<dbReference type="Pfam" id="PF01717">
    <property type="entry name" value="Meth_synt_2"/>
    <property type="match status" value="1"/>
</dbReference>
<evidence type="ECO:0000259" key="15">
    <source>
        <dbReference type="Pfam" id="PF08267"/>
    </source>
</evidence>
<feature type="binding site" evidence="10">
    <location>
        <position position="641"/>
    </location>
    <ligand>
        <name>Zn(2+)</name>
        <dbReference type="ChEBI" id="CHEBI:29105"/>
        <note>catalytic</note>
    </ligand>
</feature>
<feature type="binding site" evidence="10">
    <location>
        <position position="665"/>
    </location>
    <ligand>
        <name>Zn(2+)</name>
        <dbReference type="ChEBI" id="CHEBI:29105"/>
        <note>catalytic</note>
    </ligand>
</feature>
<dbReference type="NCBIfam" id="NF003556">
    <property type="entry name" value="PRK05222.1"/>
    <property type="match status" value="1"/>
</dbReference>
<reference evidence="16 17" key="1">
    <citation type="journal article" date="2009" name="Stand. Genomic Sci.">
        <title>Complete genome sequence of Pirellula staleyi type strain (ATCC 27377).</title>
        <authorList>
            <person name="Clum A."/>
            <person name="Tindall B.J."/>
            <person name="Sikorski J."/>
            <person name="Ivanova N."/>
            <person name="Mavrommatis K."/>
            <person name="Lucas S."/>
            <person name="Glavina del Rio T."/>
            <person name="Nolan M."/>
            <person name="Chen F."/>
            <person name="Tice H."/>
            <person name="Pitluck S."/>
            <person name="Cheng J.F."/>
            <person name="Chertkov O."/>
            <person name="Brettin T."/>
            <person name="Han C."/>
            <person name="Detter J.C."/>
            <person name="Kuske C."/>
            <person name="Bruce D."/>
            <person name="Goodwin L."/>
            <person name="Ovchinikova G."/>
            <person name="Pati A."/>
            <person name="Mikhailova N."/>
            <person name="Chen A."/>
            <person name="Palaniappan K."/>
            <person name="Land M."/>
            <person name="Hauser L."/>
            <person name="Chang Y.J."/>
            <person name="Jeffries C.D."/>
            <person name="Chain P."/>
            <person name="Rohde M."/>
            <person name="Goker M."/>
            <person name="Bristow J."/>
            <person name="Eisen J.A."/>
            <person name="Markowitz V."/>
            <person name="Hugenholtz P."/>
            <person name="Kyrpides N.C."/>
            <person name="Klenk H.P."/>
            <person name="Lapidus A."/>
        </authorList>
    </citation>
    <scope>NUCLEOTIDE SEQUENCE [LARGE SCALE GENOMIC DNA]</scope>
    <source>
        <strain evidence="17">ATCC 27377 / DSM 6068 / ICPB 4128</strain>
    </source>
</reference>
<feature type="binding site" evidence="12">
    <location>
        <position position="665"/>
    </location>
    <ligand>
        <name>Zn(2+)</name>
        <dbReference type="ChEBI" id="CHEBI:29105"/>
        <label>1</label>
        <note>catalytic</note>
    </ligand>
</feature>
<evidence type="ECO:0000256" key="9">
    <source>
        <dbReference type="ARBA" id="ARBA00023167"/>
    </source>
</evidence>
<feature type="binding site" evidence="10">
    <location>
        <begin position="15"/>
        <end position="18"/>
    </location>
    <ligand>
        <name>5-methyltetrahydropteroyltri-L-glutamate</name>
        <dbReference type="ChEBI" id="CHEBI:58207"/>
    </ligand>
</feature>
<feature type="binding site" evidence="12">
    <location>
        <position position="641"/>
    </location>
    <ligand>
        <name>Zn(2+)</name>
        <dbReference type="ChEBI" id="CHEBI:29105"/>
        <label>1</label>
        <note>catalytic</note>
    </ligand>
</feature>
<dbReference type="InterPro" id="IPR002629">
    <property type="entry name" value="Met_Synth_C/arc"/>
</dbReference>
<evidence type="ECO:0000259" key="14">
    <source>
        <dbReference type="Pfam" id="PF01717"/>
    </source>
</evidence>
<dbReference type="GO" id="GO:0032259">
    <property type="term" value="P:methylation"/>
    <property type="evidence" value="ECO:0007669"/>
    <property type="project" value="UniProtKB-KW"/>
</dbReference>
<feature type="binding site" evidence="10 11">
    <location>
        <begin position="431"/>
        <end position="433"/>
    </location>
    <ligand>
        <name>L-homocysteine</name>
        <dbReference type="ChEBI" id="CHEBI:58199"/>
    </ligand>
</feature>
<feature type="binding site" evidence="10 11">
    <location>
        <begin position="515"/>
        <end position="516"/>
    </location>
    <ligand>
        <name>5-methyltetrahydropteroyltri-L-glutamate</name>
        <dbReference type="ChEBI" id="CHEBI:58207"/>
    </ligand>
</feature>
<feature type="binding site" evidence="12">
    <location>
        <position position="643"/>
    </location>
    <ligand>
        <name>Zn(2+)</name>
        <dbReference type="ChEBI" id="CHEBI:29105"/>
        <label>1</label>
        <note>catalytic</note>
    </ligand>
</feature>
<dbReference type="AlphaFoldDB" id="D2R9J4"/>
<feature type="binding site" evidence="10 11">
    <location>
        <position position="561"/>
    </location>
    <ligand>
        <name>5-methyltetrahydropteroyltri-L-glutamate</name>
        <dbReference type="ChEBI" id="CHEBI:58207"/>
    </ligand>
</feature>
<dbReference type="eggNOG" id="COG0620">
    <property type="taxonomic scope" value="Bacteria"/>
</dbReference>
<keyword evidence="4 10" id="KW-0489">Methyltransferase</keyword>
<feature type="binding site" evidence="10">
    <location>
        <position position="726"/>
    </location>
    <ligand>
        <name>Zn(2+)</name>
        <dbReference type="ChEBI" id="CHEBI:29105"/>
        <note>catalytic</note>
    </ligand>
</feature>